<accession>A0A1C6VWI7</accession>
<dbReference type="AlphaFoldDB" id="A0A1C6VWI7"/>
<organism evidence="1 2">
    <name type="scientific">Micromonospora citrea</name>
    <dbReference type="NCBI Taxonomy" id="47855"/>
    <lineage>
        <taxon>Bacteria</taxon>
        <taxon>Bacillati</taxon>
        <taxon>Actinomycetota</taxon>
        <taxon>Actinomycetes</taxon>
        <taxon>Micromonosporales</taxon>
        <taxon>Micromonosporaceae</taxon>
        <taxon>Micromonospora</taxon>
    </lineage>
</organism>
<evidence type="ECO:0000313" key="1">
    <source>
        <dbReference type="EMBL" id="SCL70663.1"/>
    </source>
</evidence>
<dbReference type="InterPro" id="IPR021804">
    <property type="entry name" value="DUF3375"/>
</dbReference>
<name>A0A1C6VWI7_9ACTN</name>
<dbReference type="EMBL" id="FMHZ01000002">
    <property type="protein sequence ID" value="SCL70663.1"/>
    <property type="molecule type" value="Genomic_DNA"/>
</dbReference>
<dbReference type="STRING" id="47855.GA0070606_5472"/>
<sequence>MPVEYDEIDWLRRQDPAWRLLRADHAPLVLRFLGQVFVDDNVRSISGDRLAERLDEMLFALNDQYGEGTFPKSARAYLGDWVDAGWLRRYYPPDSDEVHFDATPAVERALAWVRSLQAREFVGTESRLNIAVDLLRQMAFGAETDPDARVEVLQRRRAEVDAEIARVRAGDFTVLDDAAQRDRYQQFVATARSLLGDLREVEANFRALDRRVRERIAAWQGSKGELLDEIVGSRQAISGSDQGRSFDAFYDFLLSLRRQEEFTDLLERVQALDAIGHVDPRMNRVQYDWLEAAGRTQATVRLLSEQLRRFLDDQAWLENRRVMDVLRSIEARALALRDVDTSRVRTSLDDTRVEVVLPMERPLYQPRARHAVNSTSTTAPAVDVDMSALFQQVYVDPARLVAAVRDVLRGASQASLRDIIGAHPPTEGLAELVGYLSLNDTSFEVVFDESRREPITWTDSEGNRRTVTAPSVTFVRAGEGRANERAGHTE</sequence>
<reference evidence="2" key="1">
    <citation type="submission" date="2016-06" db="EMBL/GenBank/DDBJ databases">
        <authorList>
            <person name="Varghese N."/>
            <person name="Submissions Spin"/>
        </authorList>
    </citation>
    <scope>NUCLEOTIDE SEQUENCE [LARGE SCALE GENOMIC DNA]</scope>
    <source>
        <strain evidence="2">DSM 43903</strain>
    </source>
</reference>
<dbReference type="Pfam" id="PF11855">
    <property type="entry name" value="DUF3375"/>
    <property type="match status" value="1"/>
</dbReference>
<dbReference type="Proteomes" id="UP000199001">
    <property type="component" value="Unassembled WGS sequence"/>
</dbReference>
<protein>
    <submittedName>
        <fullName evidence="1">Uncharacterized protein</fullName>
    </submittedName>
</protein>
<evidence type="ECO:0000313" key="2">
    <source>
        <dbReference type="Proteomes" id="UP000199001"/>
    </source>
</evidence>
<gene>
    <name evidence="1" type="ORF">GA0070606_5472</name>
</gene>
<keyword evidence="2" id="KW-1185">Reference proteome</keyword>
<proteinExistence type="predicted"/>